<dbReference type="Pfam" id="PF00501">
    <property type="entry name" value="AMP-binding"/>
    <property type="match status" value="1"/>
</dbReference>
<dbReference type="STRING" id="5888.A0D362"/>
<dbReference type="RefSeq" id="XP_001444876.1">
    <property type="nucleotide sequence ID" value="XM_001444839.1"/>
</dbReference>
<dbReference type="PANTHER" id="PTHR43272:SF33">
    <property type="entry name" value="AMP-BINDING DOMAIN-CONTAINING PROTEIN-RELATED"/>
    <property type="match status" value="1"/>
</dbReference>
<protein>
    <recommendedName>
        <fullName evidence="3">AMP-dependent synthetase/ligase domain-containing protein</fullName>
    </recommendedName>
</protein>
<dbReference type="InterPro" id="IPR020845">
    <property type="entry name" value="AMP-binding_CS"/>
</dbReference>
<reference evidence="4 5" key="1">
    <citation type="journal article" date="2006" name="Nature">
        <title>Global trends of whole-genome duplications revealed by the ciliate Paramecium tetraurelia.</title>
        <authorList>
            <consortium name="Genoscope"/>
            <person name="Aury J.-M."/>
            <person name="Jaillon O."/>
            <person name="Duret L."/>
            <person name="Noel B."/>
            <person name="Jubin C."/>
            <person name="Porcel B.M."/>
            <person name="Segurens B."/>
            <person name="Daubin V."/>
            <person name="Anthouard V."/>
            <person name="Aiach N."/>
            <person name="Arnaiz O."/>
            <person name="Billaut A."/>
            <person name="Beisson J."/>
            <person name="Blanc I."/>
            <person name="Bouhouche K."/>
            <person name="Camara F."/>
            <person name="Duharcourt S."/>
            <person name="Guigo R."/>
            <person name="Gogendeau D."/>
            <person name="Katinka M."/>
            <person name="Keller A.-M."/>
            <person name="Kissmehl R."/>
            <person name="Klotz C."/>
            <person name="Koll F."/>
            <person name="Le Moue A."/>
            <person name="Lepere C."/>
            <person name="Malinsky S."/>
            <person name="Nowacki M."/>
            <person name="Nowak J.K."/>
            <person name="Plattner H."/>
            <person name="Poulain J."/>
            <person name="Ruiz F."/>
            <person name="Serrano V."/>
            <person name="Zagulski M."/>
            <person name="Dessen P."/>
            <person name="Betermier M."/>
            <person name="Weissenbach J."/>
            <person name="Scarpelli C."/>
            <person name="Schachter V."/>
            <person name="Sperling L."/>
            <person name="Meyer E."/>
            <person name="Cohen J."/>
            <person name="Wincker P."/>
        </authorList>
    </citation>
    <scope>NUCLEOTIDE SEQUENCE [LARGE SCALE GENOMIC DNA]</scope>
    <source>
        <strain evidence="4 5">Stock d4-2</strain>
    </source>
</reference>
<dbReference type="HOGENOM" id="CLU_000022_45_4_1"/>
<gene>
    <name evidence="4" type="ORF">GSPATT00012964001</name>
</gene>
<dbReference type="OrthoDB" id="1700726at2759"/>
<dbReference type="InterPro" id="IPR042099">
    <property type="entry name" value="ANL_N_sf"/>
</dbReference>
<dbReference type="GO" id="GO:0004467">
    <property type="term" value="F:long-chain fatty acid-CoA ligase activity"/>
    <property type="evidence" value="ECO:0000318"/>
    <property type="project" value="GO_Central"/>
</dbReference>
<evidence type="ECO:0000256" key="2">
    <source>
        <dbReference type="ARBA" id="ARBA00022840"/>
    </source>
</evidence>
<evidence type="ECO:0000313" key="4">
    <source>
        <dbReference type="EMBL" id="CAK77479.1"/>
    </source>
</evidence>
<dbReference type="eggNOG" id="KOG1256">
    <property type="taxonomic scope" value="Eukaryota"/>
</dbReference>
<name>A0D362_PARTE</name>
<dbReference type="PANTHER" id="PTHR43272">
    <property type="entry name" value="LONG-CHAIN-FATTY-ACID--COA LIGASE"/>
    <property type="match status" value="1"/>
</dbReference>
<keyword evidence="2" id="KW-0067">ATP-binding</keyword>
<dbReference type="PROSITE" id="PS00455">
    <property type="entry name" value="AMP_BINDING"/>
    <property type="match status" value="1"/>
</dbReference>
<feature type="domain" description="AMP-dependent synthetase/ligase" evidence="3">
    <location>
        <begin position="64"/>
        <end position="492"/>
    </location>
</feature>
<dbReference type="AlphaFoldDB" id="A0D362"/>
<keyword evidence="1" id="KW-0547">Nucleotide-binding</keyword>
<dbReference type="Gene3D" id="3.40.50.12780">
    <property type="entry name" value="N-terminal domain of ligase-like"/>
    <property type="match status" value="1"/>
</dbReference>
<proteinExistence type="predicted"/>
<dbReference type="FunCoup" id="A0D362">
    <property type="interactions" value="25"/>
</dbReference>
<dbReference type="GO" id="GO:0005524">
    <property type="term" value="F:ATP binding"/>
    <property type="evidence" value="ECO:0007669"/>
    <property type="project" value="UniProtKB-KW"/>
</dbReference>
<dbReference type="KEGG" id="ptm:GSPATT00012964001"/>
<evidence type="ECO:0000259" key="3">
    <source>
        <dbReference type="Pfam" id="PF00501"/>
    </source>
</evidence>
<dbReference type="SUPFAM" id="SSF56801">
    <property type="entry name" value="Acetyl-CoA synthetase-like"/>
    <property type="match status" value="1"/>
</dbReference>
<keyword evidence="5" id="KW-1185">Reference proteome</keyword>
<dbReference type="GO" id="GO:0005783">
    <property type="term" value="C:endoplasmic reticulum"/>
    <property type="evidence" value="ECO:0000318"/>
    <property type="project" value="GO_Central"/>
</dbReference>
<dbReference type="EMBL" id="CT868274">
    <property type="protein sequence ID" value="CAK77479.1"/>
    <property type="molecule type" value="Genomic_DNA"/>
</dbReference>
<organism evidence="4 5">
    <name type="scientific">Paramecium tetraurelia</name>
    <dbReference type="NCBI Taxonomy" id="5888"/>
    <lineage>
        <taxon>Eukaryota</taxon>
        <taxon>Sar</taxon>
        <taxon>Alveolata</taxon>
        <taxon>Ciliophora</taxon>
        <taxon>Intramacronucleata</taxon>
        <taxon>Oligohymenophorea</taxon>
        <taxon>Peniculida</taxon>
        <taxon>Parameciidae</taxon>
        <taxon>Paramecium</taxon>
    </lineage>
</organism>
<evidence type="ECO:0000313" key="5">
    <source>
        <dbReference type="Proteomes" id="UP000000600"/>
    </source>
</evidence>
<dbReference type="InterPro" id="IPR000873">
    <property type="entry name" value="AMP-dep_synth/lig_dom"/>
</dbReference>
<dbReference type="InParanoid" id="A0D362"/>
<accession>A0D362</accession>
<evidence type="ECO:0000256" key="1">
    <source>
        <dbReference type="ARBA" id="ARBA00022741"/>
    </source>
</evidence>
<dbReference type="OMA" id="EWIVRDS"/>
<sequence>MGCGVSNTYQFMRYSQEKVTENEPGSLVNNQGQTTVRRNVKYLNQLLMIPHQGITTLQEMLNNSVAKFGNQPCMGKYEGDNFKFMSYNQVNEEAIHLGSGISNLNLVKEVQEYQHFKLKLIGVFAKNRREWMILDWANILYGCTMVPFYDTLGPESIPFILDQTNIETMFISGDATKSLIQCKEKHKLKNLVLLDSISEQQIAELKAKGYQLFKYEEIVENGRKQIVQPVQVSPSSVYTFCYTSGTTGNPKGAILSHSNFISAIASTQVTDAGINSTDVHISYLPLPHVMERLIILTMLYTGATIGFYRGDPNLLKEDISKLRPTVFASVPRLYNKFYDGIKAKINEVTGLKKTFAERAIRVKLENLRSEAKYTSGLYDKAFQGVRDLFGGRCRLMITGSAPIQQEVIDFLKISACCPILEGYGQTESTGLSFSTGTWDPKSAHLGGPAANTEFKLVDVPDMNYTSQDVINGIKTPRGEICLRGHGVFQGYYKDPEKTAEAIDDAGWLHTGDIGLITENGGVKIIDRKKNIFKLQQGEYIAPEKIEAIYNRVQGVAESFIYGDSLQSQIVAIIVPQKDYVEKQATEKQIQGDFEQLCKNPEIIGLFQKNINDYGRANKLNSLEIVQLNYLIYQAKLIYLEPQPLQNFGCLTSTFKLQRHIAKQVFSKQIEQLYKTQV</sequence>
<dbReference type="GO" id="GO:0016020">
    <property type="term" value="C:membrane"/>
    <property type="evidence" value="ECO:0000318"/>
    <property type="project" value="GO_Central"/>
</dbReference>
<dbReference type="Proteomes" id="UP000000600">
    <property type="component" value="Unassembled WGS sequence"/>
</dbReference>
<dbReference type="GeneID" id="5030661"/>